<organism evidence="8 9">
    <name type="scientific">Pelagibius litoralis</name>
    <dbReference type="NCBI Taxonomy" id="374515"/>
    <lineage>
        <taxon>Bacteria</taxon>
        <taxon>Pseudomonadati</taxon>
        <taxon>Pseudomonadota</taxon>
        <taxon>Alphaproteobacteria</taxon>
        <taxon>Rhodospirillales</taxon>
        <taxon>Rhodovibrionaceae</taxon>
        <taxon>Pelagibius</taxon>
    </lineage>
</organism>
<feature type="domain" description="BioF2-like acetyltransferase" evidence="7">
    <location>
        <begin position="175"/>
        <end position="299"/>
    </location>
</feature>
<keyword evidence="2" id="KW-0808">Transferase</keyword>
<evidence type="ECO:0000256" key="4">
    <source>
        <dbReference type="ARBA" id="ARBA00022984"/>
    </source>
</evidence>
<name>A0A967CBQ4_9PROT</name>
<evidence type="ECO:0000256" key="6">
    <source>
        <dbReference type="ARBA" id="ARBA00023316"/>
    </source>
</evidence>
<evidence type="ECO:0000256" key="2">
    <source>
        <dbReference type="ARBA" id="ARBA00022679"/>
    </source>
</evidence>
<dbReference type="GO" id="GO:0016755">
    <property type="term" value="F:aminoacyltransferase activity"/>
    <property type="evidence" value="ECO:0007669"/>
    <property type="project" value="InterPro"/>
</dbReference>
<dbReference type="Pfam" id="PF13480">
    <property type="entry name" value="Acetyltransf_6"/>
    <property type="match status" value="1"/>
</dbReference>
<keyword evidence="9" id="KW-1185">Reference proteome</keyword>
<reference evidence="8" key="1">
    <citation type="submission" date="2020-03" db="EMBL/GenBank/DDBJ databases">
        <title>Genome of Pelagibius litoralis DSM 21314T.</title>
        <authorList>
            <person name="Wang G."/>
        </authorList>
    </citation>
    <scope>NUCLEOTIDE SEQUENCE</scope>
    <source>
        <strain evidence="8">DSM 21314</strain>
    </source>
</reference>
<evidence type="ECO:0000256" key="5">
    <source>
        <dbReference type="ARBA" id="ARBA00023315"/>
    </source>
</evidence>
<dbReference type="GO" id="GO:0008360">
    <property type="term" value="P:regulation of cell shape"/>
    <property type="evidence" value="ECO:0007669"/>
    <property type="project" value="UniProtKB-KW"/>
</dbReference>
<dbReference type="Proteomes" id="UP000761264">
    <property type="component" value="Unassembled WGS sequence"/>
</dbReference>
<dbReference type="InterPro" id="IPR050644">
    <property type="entry name" value="PG_Glycine_Bridge_Synth"/>
</dbReference>
<gene>
    <name evidence="8" type="ORF">HBA54_07245</name>
</gene>
<sequence length="324" mass="35911">MKTGTMAAMVAAPEPDSEIAWQPCPRETWEALTRQAGQSSLEQAWAYGAAIESEHGLRAERGLISQGGEPLAMVQAFCRDRLFTRIARVLRGPIWLIDPLSDSRAPLVCRTLARQFRRRFGDFLFWLPELPADPKSAAMLQAQGLHPVVTGYSSIWLDLRPPTEALRAGLHGKWRNALQQAEKAGFDIEETTHPRRLNQSLLLYDRFRRRKRFVGPNGDFIAALARHDRDAVVALTARLNDDLVAGVILIRHGRAATYLASWTSDAGRVGQAHNLLLWRGIDTLKASGIDWLDLGGVNTESQPGIARFKLGLGGEVFTLAGTYL</sequence>
<dbReference type="InterPro" id="IPR003447">
    <property type="entry name" value="FEMABX"/>
</dbReference>
<dbReference type="InterPro" id="IPR016181">
    <property type="entry name" value="Acyl_CoA_acyltransferase"/>
</dbReference>
<evidence type="ECO:0000256" key="1">
    <source>
        <dbReference type="ARBA" id="ARBA00009943"/>
    </source>
</evidence>
<dbReference type="GO" id="GO:0009252">
    <property type="term" value="P:peptidoglycan biosynthetic process"/>
    <property type="evidence" value="ECO:0007669"/>
    <property type="project" value="UniProtKB-KW"/>
</dbReference>
<evidence type="ECO:0000256" key="3">
    <source>
        <dbReference type="ARBA" id="ARBA00022960"/>
    </source>
</evidence>
<keyword evidence="5" id="KW-0012">Acyltransferase</keyword>
<evidence type="ECO:0000313" key="9">
    <source>
        <dbReference type="Proteomes" id="UP000761264"/>
    </source>
</evidence>
<dbReference type="EMBL" id="JAAQPH010000004">
    <property type="protein sequence ID" value="NIA68384.1"/>
    <property type="molecule type" value="Genomic_DNA"/>
</dbReference>
<comment type="similarity">
    <text evidence="1">Belongs to the FemABX family.</text>
</comment>
<dbReference type="PROSITE" id="PS51191">
    <property type="entry name" value="FEMABX"/>
    <property type="match status" value="1"/>
</dbReference>
<dbReference type="AlphaFoldDB" id="A0A967CBQ4"/>
<dbReference type="PANTHER" id="PTHR36174:SF1">
    <property type="entry name" value="LIPID II:GLYCINE GLYCYLTRANSFERASE"/>
    <property type="match status" value="1"/>
</dbReference>
<keyword evidence="4" id="KW-0573">Peptidoglycan synthesis</keyword>
<accession>A0A967CBQ4</accession>
<dbReference type="InterPro" id="IPR038740">
    <property type="entry name" value="BioF2-like_GNAT_dom"/>
</dbReference>
<keyword evidence="6" id="KW-0961">Cell wall biogenesis/degradation</keyword>
<protein>
    <submittedName>
        <fullName evidence="8">GNAT family N-acetyltransferase</fullName>
    </submittedName>
</protein>
<keyword evidence="3" id="KW-0133">Cell shape</keyword>
<evidence type="ECO:0000259" key="7">
    <source>
        <dbReference type="Pfam" id="PF13480"/>
    </source>
</evidence>
<dbReference type="PANTHER" id="PTHR36174">
    <property type="entry name" value="LIPID II:GLYCINE GLYCYLTRANSFERASE"/>
    <property type="match status" value="1"/>
</dbReference>
<comment type="caution">
    <text evidence="8">The sequence shown here is derived from an EMBL/GenBank/DDBJ whole genome shotgun (WGS) entry which is preliminary data.</text>
</comment>
<dbReference type="Gene3D" id="3.40.630.30">
    <property type="match status" value="1"/>
</dbReference>
<evidence type="ECO:0000313" key="8">
    <source>
        <dbReference type="EMBL" id="NIA68384.1"/>
    </source>
</evidence>
<proteinExistence type="inferred from homology"/>
<dbReference type="SUPFAM" id="SSF55729">
    <property type="entry name" value="Acyl-CoA N-acyltransferases (Nat)"/>
    <property type="match status" value="2"/>
</dbReference>
<dbReference type="GO" id="GO:0071555">
    <property type="term" value="P:cell wall organization"/>
    <property type="evidence" value="ECO:0007669"/>
    <property type="project" value="UniProtKB-KW"/>
</dbReference>
<dbReference type="RefSeq" id="WP_167222898.1">
    <property type="nucleotide sequence ID" value="NZ_JAAQPH010000004.1"/>
</dbReference>